<dbReference type="SMART" id="SM00344">
    <property type="entry name" value="HTH_ASNC"/>
    <property type="match status" value="1"/>
</dbReference>
<accession>A0A1M5T8R6</accession>
<dbReference type="PANTHER" id="PTHR30154">
    <property type="entry name" value="LEUCINE-RESPONSIVE REGULATORY PROTEIN"/>
    <property type="match status" value="1"/>
</dbReference>
<organism evidence="1 2">
    <name type="scientific">Halobaculum gomorrense</name>
    <dbReference type="NCBI Taxonomy" id="43928"/>
    <lineage>
        <taxon>Archaea</taxon>
        <taxon>Methanobacteriati</taxon>
        <taxon>Methanobacteriota</taxon>
        <taxon>Stenosarchaea group</taxon>
        <taxon>Halobacteria</taxon>
        <taxon>Halobacteriales</taxon>
        <taxon>Haloferacaceae</taxon>
        <taxon>Halobaculum</taxon>
    </lineage>
</organism>
<sequence length="319" mass="35857">MRDKKMEQTAWKVLNELYRDADQTMEQIASECRIDGSEATEIRRQLEDRQVIQGETPVIKPGALGFSVPSYHFIKTAENYDEVLEDGVGPFDMWNGSQLASVVLGEHDLVLRKVSENGERFNNFANNLIDSRDFPTIRDSSSYRVTERIRWHGQNVPGDQIYGVDPVDLSPVDRDVLIELQRDGALRDKPEQIAQSLDLSAGTVVDAVQRLEENVILGYSINTDLEAGGLHRAYLTLKTVRGGYDETVEALREEPPLSASYVVSGTGHEWSDLGVEIVFDSIDHLDRQTDRIRTVSGARETRTFASTKTLYDSGTYDLN</sequence>
<evidence type="ECO:0000313" key="2">
    <source>
        <dbReference type="Proteomes" id="UP000184357"/>
    </source>
</evidence>
<dbReference type="Gene3D" id="1.10.10.10">
    <property type="entry name" value="Winged helix-like DNA-binding domain superfamily/Winged helix DNA-binding domain"/>
    <property type="match status" value="1"/>
</dbReference>
<dbReference type="RefSeq" id="WP_073310396.1">
    <property type="nucleotide sequence ID" value="NZ_FQWV01000007.1"/>
</dbReference>
<dbReference type="InterPro" id="IPR019888">
    <property type="entry name" value="Tscrpt_reg_AsnC-like"/>
</dbReference>
<protein>
    <submittedName>
        <fullName evidence="1">DNA-binding transcriptional regulator, Lrp family</fullName>
    </submittedName>
</protein>
<dbReference type="InterPro" id="IPR036388">
    <property type="entry name" value="WH-like_DNA-bd_sf"/>
</dbReference>
<dbReference type="PANTHER" id="PTHR30154:SF34">
    <property type="entry name" value="TRANSCRIPTIONAL REGULATOR AZLB"/>
    <property type="match status" value="1"/>
</dbReference>
<dbReference type="SUPFAM" id="SSF46785">
    <property type="entry name" value="Winged helix' DNA-binding domain"/>
    <property type="match status" value="2"/>
</dbReference>
<dbReference type="STRING" id="43928.SAMN05443636_2679"/>
<dbReference type="SUPFAM" id="SSF54909">
    <property type="entry name" value="Dimeric alpha+beta barrel"/>
    <property type="match status" value="1"/>
</dbReference>
<dbReference type="InterPro" id="IPR036390">
    <property type="entry name" value="WH_DNA-bd_sf"/>
</dbReference>
<proteinExistence type="predicted"/>
<dbReference type="Gene3D" id="3.30.70.920">
    <property type="match status" value="1"/>
</dbReference>
<reference evidence="1 2" key="1">
    <citation type="submission" date="2016-11" db="EMBL/GenBank/DDBJ databases">
        <authorList>
            <person name="Jaros S."/>
            <person name="Januszkiewicz K."/>
            <person name="Wedrychowicz H."/>
        </authorList>
    </citation>
    <scope>NUCLEOTIDE SEQUENCE [LARGE SCALE GENOMIC DNA]</scope>
    <source>
        <strain evidence="1 2">DSM 9297</strain>
    </source>
</reference>
<dbReference type="GO" id="GO:0005829">
    <property type="term" value="C:cytosol"/>
    <property type="evidence" value="ECO:0007669"/>
    <property type="project" value="TreeGrafter"/>
</dbReference>
<dbReference type="GO" id="GO:0043565">
    <property type="term" value="F:sequence-specific DNA binding"/>
    <property type="evidence" value="ECO:0007669"/>
    <property type="project" value="TreeGrafter"/>
</dbReference>
<keyword evidence="2" id="KW-1185">Reference proteome</keyword>
<keyword evidence="1" id="KW-0238">DNA-binding</keyword>
<dbReference type="GO" id="GO:0043200">
    <property type="term" value="P:response to amino acid"/>
    <property type="evidence" value="ECO:0007669"/>
    <property type="project" value="TreeGrafter"/>
</dbReference>
<dbReference type="AlphaFoldDB" id="A0A1M5T8R6"/>
<dbReference type="InterPro" id="IPR011008">
    <property type="entry name" value="Dimeric_a/b-barrel"/>
</dbReference>
<gene>
    <name evidence="1" type="ORF">SAMN05443636_2679</name>
</gene>
<dbReference type="Proteomes" id="UP000184357">
    <property type="component" value="Unassembled WGS sequence"/>
</dbReference>
<dbReference type="EMBL" id="FQWV01000007">
    <property type="protein sequence ID" value="SHH47104.1"/>
    <property type="molecule type" value="Genomic_DNA"/>
</dbReference>
<evidence type="ECO:0000313" key="1">
    <source>
        <dbReference type="EMBL" id="SHH47104.1"/>
    </source>
</evidence>
<name>A0A1M5T8R6_9EURY</name>